<keyword evidence="2" id="KW-0812">Transmembrane</keyword>
<dbReference type="InterPro" id="IPR011055">
    <property type="entry name" value="Dup_hybrid_motif"/>
</dbReference>
<evidence type="ECO:0000313" key="5">
    <source>
        <dbReference type="Proteomes" id="UP000596938"/>
    </source>
</evidence>
<dbReference type="Gene3D" id="2.70.70.10">
    <property type="entry name" value="Glucose Permease (Domain IIA)"/>
    <property type="match status" value="1"/>
</dbReference>
<feature type="coiled-coil region" evidence="1">
    <location>
        <begin position="455"/>
        <end position="489"/>
    </location>
</feature>
<evidence type="ECO:0000259" key="3">
    <source>
        <dbReference type="Pfam" id="PF01551"/>
    </source>
</evidence>
<dbReference type="PANTHER" id="PTHR21666">
    <property type="entry name" value="PEPTIDASE-RELATED"/>
    <property type="match status" value="1"/>
</dbReference>
<keyword evidence="5" id="KW-1185">Reference proteome</keyword>
<proteinExistence type="predicted"/>
<evidence type="ECO:0000313" key="4">
    <source>
        <dbReference type="EMBL" id="GGH10463.1"/>
    </source>
</evidence>
<name>A0ABQ1Y2P4_9MICC</name>
<comment type="caution">
    <text evidence="4">The sequence shown here is derived from an EMBL/GenBank/DDBJ whole genome shotgun (WGS) entry which is preliminary data.</text>
</comment>
<dbReference type="Proteomes" id="UP000596938">
    <property type="component" value="Unassembled WGS sequence"/>
</dbReference>
<keyword evidence="2" id="KW-1133">Transmembrane helix</keyword>
<dbReference type="SUPFAM" id="SSF51261">
    <property type="entry name" value="Duplicated hybrid motif"/>
    <property type="match status" value="1"/>
</dbReference>
<organism evidence="4 5">
    <name type="scientific">Pseudarthrobacter polychromogenes</name>
    <dbReference type="NCBI Taxonomy" id="1676"/>
    <lineage>
        <taxon>Bacteria</taxon>
        <taxon>Bacillati</taxon>
        <taxon>Actinomycetota</taxon>
        <taxon>Actinomycetes</taxon>
        <taxon>Micrococcales</taxon>
        <taxon>Micrococcaceae</taxon>
        <taxon>Pseudarthrobacter</taxon>
    </lineage>
</organism>
<keyword evidence="2" id="KW-0472">Membrane</keyword>
<dbReference type="RefSeq" id="WP_229666555.1">
    <property type="nucleotide sequence ID" value="NZ_BMKU01000019.1"/>
</dbReference>
<dbReference type="InterPro" id="IPR050570">
    <property type="entry name" value="Cell_wall_metabolism_enzyme"/>
</dbReference>
<sequence>MPVVGIAEVLVEPVFTGTQAKISKVFGPAAEKAARSAGSKMGKGMASAFSEETAGLEAEVARLGKAVANAEKDISSAKGKMATASAAESKALGELRVAELKLQETRESSRAKASQIAAAEERLEVIRQRAAAATTSRESAEHSLARATDNLSAAQRGSAQAASNLETHMKRVGDEAEKTNTKMGRLGAMLSSAFGGSPLAGLVSSMRHDGDSVREEVRKLGADVSKEGARSGRAFTQGFVSLMGGLSAITPAAGAAGASVLSASGSVLTLAASLGSLGGVAALVPAGLMSIGAGAGVLVAAFSGVGEALKTSTEASGQVVGNARLNAMAMEDAARNITRAEQNAAEQQMQAARRVEDAKKNLASVVQQNAAQQAAAVRRVAEAEKDIERTNRRVTESQQELNDARAEAVRRVQDLSRSLDRANLSEREAALRYEEALAAFNSGVASGASESSHAMRRLRLDLDQAALGLETAKEEAEALRQEQAQAAQEGVQGNKQVIRAEQSLADAREAAGKAVQAREDAVQEAAATEREGAERVMEAQQAIADATAEAARTQRDSAESVADAHRALERVQLQQAEAASAGAQKSAEAMGKLTPAAQEAVRSLMAVKEQLGGIRRIAQENFFSGFSGPLLSLANAVMPQLATGVGAISSAFGAGAQIFMRALERSFGNGVLESLLMGVADSVGILNKGIDPMVESFATLGTVGMQYMPRLAQFIADIATRFNDFIQTAAADGRLKAWIDGGIQSLKDLWSIVESVSGIFGSLNKAAEAGGFATTLGGLASGLRDVEAVMQGPVFQTTMSTIFKGAAEGAEGLRAALGPIGDAFTRGAPALAEFLRLGGEIAGTFIGGIFTAFSDPTFGAGLTTFLEGLQAGVEAMAPHMPGLAAAFGNLLSAVGPIVAVFGPALVQVLTFVADGIANVITFLSPFLTAVAGSPVALGILIGVLGAAAAAAGVMAAAMVVSRIIVVGAWAFMAAQSMIHGARMALAWVIAFWPIALVIAAVVGLAAIIIANWDTISGWTRDMWVKHILPTLANLTKFITEDVPNAFEQGVKWIGEAWGKLQELAKVPVKFVVDTVINKGLIDGLNGIGNFLGLPDIPHVKLPQGFANGGYTGDGGKYQPAGVVHAGEFVFTKEETSRAGVSNLFALAKSLRGYATGGLVHPVRASTVSQPFHRGHNGIDFAAPTGTPIVAAGPGRVSSAGWSSYGGGNEIHIDHPNGLQTWYAHLNSFAVKMGESVRAGTRIGTVGSTGNSTGPHLHYMVMKGGWPNYVNPADYLSGGGEAGSGGWNPIADIVGGLVASFKSAFPAAGFIADLAIGAGKKILDGAVEFVTGQGGKDDGIGSTGLPYLHDNGGVLNPGLSAILNRTRKPEAIYNFEQNRALQSLAARGAELAGGGGGRGDVIFKGNVGWDPHEVAHQIETKRRDTFAAFGI</sequence>
<gene>
    <name evidence="4" type="ORF">GCM10011577_39290</name>
</gene>
<dbReference type="PANTHER" id="PTHR21666:SF270">
    <property type="entry name" value="MUREIN HYDROLASE ACTIVATOR ENVC"/>
    <property type="match status" value="1"/>
</dbReference>
<feature type="transmembrane region" description="Helical" evidence="2">
    <location>
        <begin position="984"/>
        <end position="1012"/>
    </location>
</feature>
<feature type="domain" description="M23ase beta-sheet core" evidence="3">
    <location>
        <begin position="1174"/>
        <end position="1266"/>
    </location>
</feature>
<feature type="transmembrane region" description="Helical" evidence="2">
    <location>
        <begin position="890"/>
        <end position="912"/>
    </location>
</feature>
<evidence type="ECO:0000256" key="2">
    <source>
        <dbReference type="SAM" id="Phobius"/>
    </source>
</evidence>
<dbReference type="Pfam" id="PF01551">
    <property type="entry name" value="Peptidase_M23"/>
    <property type="match status" value="1"/>
</dbReference>
<accession>A0ABQ1Y2P4</accession>
<reference evidence="5" key="1">
    <citation type="journal article" date="2019" name="Int. J. Syst. Evol. Microbiol.">
        <title>The Global Catalogue of Microorganisms (GCM) 10K type strain sequencing project: providing services to taxonomists for standard genome sequencing and annotation.</title>
        <authorList>
            <consortium name="The Broad Institute Genomics Platform"/>
            <consortium name="The Broad Institute Genome Sequencing Center for Infectious Disease"/>
            <person name="Wu L."/>
            <person name="Ma J."/>
        </authorList>
    </citation>
    <scope>NUCLEOTIDE SEQUENCE [LARGE SCALE GENOMIC DNA]</scope>
    <source>
        <strain evidence="5">CGMCC 1.1927</strain>
    </source>
</reference>
<dbReference type="EMBL" id="BMKU01000019">
    <property type="protein sequence ID" value="GGH10463.1"/>
    <property type="molecule type" value="Genomic_DNA"/>
</dbReference>
<feature type="coiled-coil region" evidence="1">
    <location>
        <begin position="330"/>
        <end position="418"/>
    </location>
</feature>
<dbReference type="InterPro" id="IPR016047">
    <property type="entry name" value="M23ase_b-sheet_dom"/>
</dbReference>
<feature type="transmembrane region" description="Helical" evidence="2">
    <location>
        <begin position="919"/>
        <end position="941"/>
    </location>
</feature>
<feature type="transmembrane region" description="Helical" evidence="2">
    <location>
        <begin position="947"/>
        <end position="972"/>
    </location>
</feature>
<dbReference type="CDD" id="cd12797">
    <property type="entry name" value="M23_peptidase"/>
    <property type="match status" value="1"/>
</dbReference>
<evidence type="ECO:0000256" key="1">
    <source>
        <dbReference type="SAM" id="Coils"/>
    </source>
</evidence>
<keyword evidence="1" id="KW-0175">Coiled coil</keyword>
<protein>
    <recommendedName>
        <fullName evidence="3">M23ase beta-sheet core domain-containing protein</fullName>
    </recommendedName>
</protein>